<feature type="compositionally biased region" description="Polar residues" evidence="1">
    <location>
        <begin position="11"/>
        <end position="21"/>
    </location>
</feature>
<keyword evidence="2" id="KW-0472">Membrane</keyword>
<dbReference type="Proteomes" id="UP000007110">
    <property type="component" value="Unassembled WGS sequence"/>
</dbReference>
<evidence type="ECO:0000313" key="4">
    <source>
        <dbReference type="Proteomes" id="UP000007110"/>
    </source>
</evidence>
<reference evidence="3" key="2">
    <citation type="submission" date="2021-01" db="UniProtKB">
        <authorList>
            <consortium name="EnsemblMetazoa"/>
        </authorList>
    </citation>
    <scope>IDENTIFICATION</scope>
</reference>
<feature type="region of interest" description="Disordered" evidence="1">
    <location>
        <begin position="180"/>
        <end position="209"/>
    </location>
</feature>
<keyword evidence="2" id="KW-0812">Transmembrane</keyword>
<evidence type="ECO:0000313" key="3">
    <source>
        <dbReference type="EnsemblMetazoa" id="XP_030830478"/>
    </source>
</evidence>
<reference evidence="4" key="1">
    <citation type="submission" date="2015-02" db="EMBL/GenBank/DDBJ databases">
        <title>Genome sequencing for Strongylocentrotus purpuratus.</title>
        <authorList>
            <person name="Murali S."/>
            <person name="Liu Y."/>
            <person name="Vee V."/>
            <person name="English A."/>
            <person name="Wang M."/>
            <person name="Skinner E."/>
            <person name="Han Y."/>
            <person name="Muzny D.M."/>
            <person name="Worley K.C."/>
            <person name="Gibbs R.A."/>
        </authorList>
    </citation>
    <scope>NUCLEOTIDE SEQUENCE</scope>
</reference>
<proteinExistence type="predicted"/>
<feature type="transmembrane region" description="Helical" evidence="2">
    <location>
        <begin position="238"/>
        <end position="260"/>
    </location>
</feature>
<dbReference type="AlphaFoldDB" id="A0A7M7N4L2"/>
<dbReference type="InParanoid" id="A0A7M7N4L2"/>
<keyword evidence="4" id="KW-1185">Reference proteome</keyword>
<feature type="compositionally biased region" description="Polar residues" evidence="1">
    <location>
        <begin position="183"/>
        <end position="194"/>
    </location>
</feature>
<dbReference type="GeneID" id="115919925"/>
<feature type="compositionally biased region" description="Acidic residues" evidence="1">
    <location>
        <begin position="59"/>
        <end position="74"/>
    </location>
</feature>
<sequence length="276" mass="29855">MADNTEIEGETSGTPEMQEPTSRPPPTIDDLEIPPPPPEEDTPHPPPPPVEDTPPTPPPEEDGPPSPPQDEDTPSDIPSQTDRNPPLTTGAVVILEAELDPEAPDEPQDADIQDASEVIDTGSAVIDHPPPSDCGSPLPPYNNDSGVDVPSTSTADVSELEGKELQREFDEIQIEGTEDDIESSNGIHNASTLPSKRPMAEATTPNTNQHSKVTGYIEMSPEETKAEMKRVKTYRRESIMWVTIFFLIAGAIAVIFYFAYNITQLSDGEKGISLNN</sequence>
<feature type="compositionally biased region" description="Pro residues" evidence="1">
    <location>
        <begin position="128"/>
        <end position="140"/>
    </location>
</feature>
<organism evidence="3 4">
    <name type="scientific">Strongylocentrotus purpuratus</name>
    <name type="common">Purple sea urchin</name>
    <dbReference type="NCBI Taxonomy" id="7668"/>
    <lineage>
        <taxon>Eukaryota</taxon>
        <taxon>Metazoa</taxon>
        <taxon>Echinodermata</taxon>
        <taxon>Eleutherozoa</taxon>
        <taxon>Echinozoa</taxon>
        <taxon>Echinoidea</taxon>
        <taxon>Euechinoidea</taxon>
        <taxon>Echinacea</taxon>
        <taxon>Camarodonta</taxon>
        <taxon>Echinidea</taxon>
        <taxon>Strongylocentrotidae</taxon>
        <taxon>Strongylocentrotus</taxon>
    </lineage>
</organism>
<feature type="compositionally biased region" description="Pro residues" evidence="1">
    <location>
        <begin position="22"/>
        <end position="37"/>
    </location>
</feature>
<name>A0A7M7N4L2_STRPU</name>
<feature type="compositionally biased region" description="Pro residues" evidence="1">
    <location>
        <begin position="44"/>
        <end position="58"/>
    </location>
</feature>
<dbReference type="RefSeq" id="XP_030830478.1">
    <property type="nucleotide sequence ID" value="XM_030974618.1"/>
</dbReference>
<feature type="compositionally biased region" description="Polar residues" evidence="1">
    <location>
        <begin position="76"/>
        <end position="87"/>
    </location>
</feature>
<dbReference type="OrthoDB" id="10178661at2759"/>
<dbReference type="EnsemblMetazoa" id="XM_030974618">
    <property type="protein sequence ID" value="XP_030830478"/>
    <property type="gene ID" value="LOC115919925"/>
</dbReference>
<feature type="region of interest" description="Disordered" evidence="1">
    <location>
        <begin position="1"/>
        <end position="157"/>
    </location>
</feature>
<feature type="compositionally biased region" description="Acidic residues" evidence="1">
    <location>
        <begin position="97"/>
        <end position="114"/>
    </location>
</feature>
<protein>
    <submittedName>
        <fullName evidence="3">Uncharacterized protein</fullName>
    </submittedName>
</protein>
<accession>A0A7M7N4L2</accession>
<evidence type="ECO:0000256" key="1">
    <source>
        <dbReference type="SAM" id="MobiDB-lite"/>
    </source>
</evidence>
<evidence type="ECO:0000256" key="2">
    <source>
        <dbReference type="SAM" id="Phobius"/>
    </source>
</evidence>
<dbReference type="KEGG" id="spu:115919925"/>
<keyword evidence="2" id="KW-1133">Transmembrane helix</keyword>
<feature type="compositionally biased region" description="Polar residues" evidence="1">
    <location>
        <begin position="142"/>
        <end position="156"/>
    </location>
</feature>